<sequence>MKEKSILTKCVMLMLIALVLFASGCRTTTPPVEEPVVEKPEAVEEIVSKDAKYKIGIMTGTVSQGEEEYQEALNQVAKYGDLIVHATYPDQFSTEMETTISRTVEMASDPDVKAIVFVQAVPGAAAAIDKVHETRPDMVFIAGVPAEDPAVIASKANIVMQVDEISMGVTIPTLAYEMGAKTFIHYSFPRHLSYATIARRLEIMKETCAKLGIELVEVTAPDPTGDAGMSGAQQFIVEDVPRQIATYGKDTAFFSTNCGLQEPLIRMIWEGGAIYPQQCCPSPYHGYPAALNIDVSGHEGDVPYMLEQIAAKLKEKGQEGRMSTWGVPINMLMIDAGVRFAIEYAEGRVDPNDTAAFKRVINEAAAARGVGEVTITSYDEEVKLDNFLMLLCPFHDFSGGVVTEKPAVEPYKIGIMTGTVSQGEEEYQEALNQVAKYGDLIVHATYPDQFSTEMETTISRTVEMASDPEVKAIVFVQAVPGAAAAIDKVRETRPDMVFIAGVPAEDPAVIAGKANIVMQVDEISMGVTIPTLAYEMGAKTFIHYSFPRHLSYATIARRLEIMKETCAKLGIELVEVTAPDPTGDAGMSGAQQFIVEDVPRQIATYGKDTAFFSTNCGLQEPLIRMIWEGGAIYPQQCCPSPYHGYPAALNIDVSGHEGDVPYMLEQIAAKLKEKGQEGRMSTWGVPINMLMIDAGVRFAIEYAEGRVDPNDAEAFKRIINEAAAARGVGEVTITSYDEEVKLDNFLMLLCPFHDFSK</sequence>
<keyword evidence="1" id="KW-0732">Signal</keyword>
<proteinExistence type="predicted"/>
<dbReference type="InterPro" id="IPR028082">
    <property type="entry name" value="Peripla_BP_I"/>
</dbReference>
<keyword evidence="3" id="KW-1185">Reference proteome</keyword>
<evidence type="ECO:0000256" key="1">
    <source>
        <dbReference type="SAM" id="SignalP"/>
    </source>
</evidence>
<dbReference type="KEGG" id="abat:CFX1CAM_0740"/>
<evidence type="ECO:0000313" key="2">
    <source>
        <dbReference type="EMBL" id="SMX53805.1"/>
    </source>
</evidence>
<dbReference type="Pfam" id="PF12683">
    <property type="entry name" value="DUF3798"/>
    <property type="match status" value="2"/>
</dbReference>
<name>A0A1Y6K2A0_9CHLR</name>
<dbReference type="SUPFAM" id="SSF53822">
    <property type="entry name" value="Periplasmic binding protein-like I"/>
    <property type="match status" value="2"/>
</dbReference>
<accession>A0A1Y6K2A0</accession>
<dbReference type="PROSITE" id="PS51257">
    <property type="entry name" value="PROKAR_LIPOPROTEIN"/>
    <property type="match status" value="1"/>
</dbReference>
<dbReference type="Proteomes" id="UP000195514">
    <property type="component" value="Chromosome I"/>
</dbReference>
<protein>
    <recommendedName>
        <fullName evidence="4">DUF3798 domain-containing protein</fullName>
    </recommendedName>
</protein>
<evidence type="ECO:0008006" key="4">
    <source>
        <dbReference type="Google" id="ProtNLM"/>
    </source>
</evidence>
<dbReference type="AlphaFoldDB" id="A0A1Y6K2A0"/>
<feature type="signal peptide" evidence="1">
    <location>
        <begin position="1"/>
        <end position="22"/>
    </location>
</feature>
<dbReference type="EMBL" id="LT859958">
    <property type="protein sequence ID" value="SMX53805.1"/>
    <property type="molecule type" value="Genomic_DNA"/>
</dbReference>
<organism evidence="2 3">
    <name type="scientific">Candidatus Brevifilum fermentans</name>
    <dbReference type="NCBI Taxonomy" id="1986204"/>
    <lineage>
        <taxon>Bacteria</taxon>
        <taxon>Bacillati</taxon>
        <taxon>Chloroflexota</taxon>
        <taxon>Anaerolineae</taxon>
        <taxon>Anaerolineales</taxon>
        <taxon>Anaerolineaceae</taxon>
        <taxon>Candidatus Brevifilum</taxon>
    </lineage>
</organism>
<gene>
    <name evidence="2" type="ORF">CFX1CAM_0740</name>
</gene>
<dbReference type="RefSeq" id="WP_197687156.1">
    <property type="nucleotide sequence ID" value="NZ_LT859958.1"/>
</dbReference>
<evidence type="ECO:0000313" key="3">
    <source>
        <dbReference type="Proteomes" id="UP000195514"/>
    </source>
</evidence>
<dbReference type="Gene3D" id="3.40.50.11390">
    <property type="match status" value="2"/>
</dbReference>
<feature type="chain" id="PRO_5012012024" description="DUF3798 domain-containing protein" evidence="1">
    <location>
        <begin position="23"/>
        <end position="757"/>
    </location>
</feature>
<reference evidence="3" key="1">
    <citation type="submission" date="2017-05" db="EMBL/GenBank/DDBJ databases">
        <authorList>
            <person name="Kirkegaard R."/>
            <person name="Mcilroy J S."/>
        </authorList>
    </citation>
    <scope>NUCLEOTIDE SEQUENCE [LARGE SCALE GENOMIC DNA]</scope>
</reference>
<dbReference type="InterPro" id="IPR024258">
    <property type="entry name" value="DUF3798"/>
</dbReference>